<dbReference type="InterPro" id="IPR006202">
    <property type="entry name" value="Neur_chan_lig-bd"/>
</dbReference>
<sequence>MMDFTIQMVMRMFWYEPRLSIPEFPSTEQRNLNLGFVQKLWTPDVYMMNLRKSVSPQLYSPAISLNVFGDKRLRYSKL</sequence>
<evidence type="ECO:0000313" key="2">
    <source>
        <dbReference type="EMBL" id="CAD7240413.1"/>
    </source>
</evidence>
<dbReference type="EMBL" id="LR899547">
    <property type="protein sequence ID" value="CAD7240413.1"/>
    <property type="molecule type" value="Genomic_DNA"/>
</dbReference>
<protein>
    <recommendedName>
        <fullName evidence="1">Neurotransmitter-gated ion-channel ligand-binding domain-containing protein</fullName>
    </recommendedName>
</protein>
<dbReference type="InterPro" id="IPR036734">
    <property type="entry name" value="Neur_chan_lig-bd_sf"/>
</dbReference>
<keyword evidence="3" id="KW-1185">Reference proteome</keyword>
<dbReference type="GO" id="GO:0005230">
    <property type="term" value="F:extracellular ligand-gated monoatomic ion channel activity"/>
    <property type="evidence" value="ECO:0007669"/>
    <property type="project" value="InterPro"/>
</dbReference>
<feature type="domain" description="Neurotransmitter-gated ion-channel ligand-binding" evidence="1">
    <location>
        <begin position="2"/>
        <end position="66"/>
    </location>
</feature>
<name>A0A7R8X3Y7_9CRUS</name>
<evidence type="ECO:0000313" key="3">
    <source>
        <dbReference type="Proteomes" id="UP000677054"/>
    </source>
</evidence>
<proteinExistence type="predicted"/>
<dbReference type="Gene3D" id="2.70.170.10">
    <property type="entry name" value="Neurotransmitter-gated ion-channel ligand-binding domain"/>
    <property type="match status" value="1"/>
</dbReference>
<dbReference type="GO" id="GO:0016020">
    <property type="term" value="C:membrane"/>
    <property type="evidence" value="ECO:0007669"/>
    <property type="project" value="InterPro"/>
</dbReference>
<dbReference type="EMBL" id="CAJPEV010000030">
    <property type="protein sequence ID" value="CAG0879109.1"/>
    <property type="molecule type" value="Genomic_DNA"/>
</dbReference>
<accession>A0A7R8X3Y7</accession>
<dbReference type="AlphaFoldDB" id="A0A7R8X3Y7"/>
<dbReference type="Proteomes" id="UP000677054">
    <property type="component" value="Unassembled WGS sequence"/>
</dbReference>
<evidence type="ECO:0000259" key="1">
    <source>
        <dbReference type="Pfam" id="PF02931"/>
    </source>
</evidence>
<dbReference type="SUPFAM" id="SSF63712">
    <property type="entry name" value="Nicotinic receptor ligand binding domain-like"/>
    <property type="match status" value="1"/>
</dbReference>
<dbReference type="Pfam" id="PF02931">
    <property type="entry name" value="Neur_chan_LBD"/>
    <property type="match status" value="1"/>
</dbReference>
<reference evidence="2" key="1">
    <citation type="submission" date="2020-11" db="EMBL/GenBank/DDBJ databases">
        <authorList>
            <person name="Tran Van P."/>
        </authorList>
    </citation>
    <scope>NUCLEOTIDE SEQUENCE</scope>
</reference>
<organism evidence="2">
    <name type="scientific">Darwinula stevensoni</name>
    <dbReference type="NCBI Taxonomy" id="69355"/>
    <lineage>
        <taxon>Eukaryota</taxon>
        <taxon>Metazoa</taxon>
        <taxon>Ecdysozoa</taxon>
        <taxon>Arthropoda</taxon>
        <taxon>Crustacea</taxon>
        <taxon>Oligostraca</taxon>
        <taxon>Ostracoda</taxon>
        <taxon>Podocopa</taxon>
        <taxon>Podocopida</taxon>
        <taxon>Darwinulocopina</taxon>
        <taxon>Darwinuloidea</taxon>
        <taxon>Darwinulidae</taxon>
        <taxon>Darwinula</taxon>
    </lineage>
</organism>
<dbReference type="OrthoDB" id="203862at2759"/>
<gene>
    <name evidence="2" type="ORF">DSTB1V02_LOCUS437</name>
</gene>